<dbReference type="PATRIC" id="fig|1434110.4.peg.1072"/>
<evidence type="ECO:0000256" key="1">
    <source>
        <dbReference type="ARBA" id="ARBA00023125"/>
    </source>
</evidence>
<dbReference type="InterPro" id="IPR036271">
    <property type="entry name" value="Tet_transcr_reg_TetR-rel_C_sf"/>
</dbReference>
<dbReference type="PROSITE" id="PS01081">
    <property type="entry name" value="HTH_TETR_1"/>
    <property type="match status" value="1"/>
</dbReference>
<keyword evidence="5" id="KW-1185">Reference proteome</keyword>
<evidence type="ECO:0000259" key="3">
    <source>
        <dbReference type="PROSITE" id="PS50977"/>
    </source>
</evidence>
<sequence>MPLQLYDKEQILDSCLAVFARYGYEKTSTAMLAEAAGISRALIFHHFKSKKELYLSLLDRCFARGRIEMGFDNLLEYKDFFAAKKEFSIIKFNYYKKNPDLYKFVREAFFATPYELKMEIEEKYGELITNRDKEWELLFAKVPLREGVDRGQSFKLVMLVLDYFDNKYISELADDSDLDETYLQSFLAERDSFLALVRHGIER</sequence>
<dbReference type="SUPFAM" id="SSF48498">
    <property type="entry name" value="Tetracyclin repressor-like, C-terminal domain"/>
    <property type="match status" value="1"/>
</dbReference>
<dbReference type="PANTHER" id="PTHR43479">
    <property type="entry name" value="ACREF/ENVCD OPERON REPRESSOR-RELATED"/>
    <property type="match status" value="1"/>
</dbReference>
<dbReference type="KEGG" id="mhor:MSHOH_0864"/>
<feature type="DNA-binding region" description="H-T-H motif" evidence="2">
    <location>
        <begin position="28"/>
        <end position="47"/>
    </location>
</feature>
<proteinExistence type="predicted"/>
<dbReference type="Proteomes" id="UP000033101">
    <property type="component" value="Chromosome"/>
</dbReference>
<reference evidence="4 5" key="1">
    <citation type="submission" date="2014-07" db="EMBL/GenBank/DDBJ databases">
        <title>Methanogenic archaea and the global carbon cycle.</title>
        <authorList>
            <person name="Henriksen J.R."/>
            <person name="Luke J."/>
            <person name="Reinhart S."/>
            <person name="Benedict M.N."/>
            <person name="Youngblut N.D."/>
            <person name="Metcalf M.E."/>
            <person name="Whitaker R.J."/>
            <person name="Metcalf W.W."/>
        </authorList>
    </citation>
    <scope>NUCLEOTIDE SEQUENCE [LARGE SCALE GENOMIC DNA]</scope>
    <source>
        <strain evidence="4 5">HB-1</strain>
    </source>
</reference>
<evidence type="ECO:0000256" key="2">
    <source>
        <dbReference type="PROSITE-ProRule" id="PRU00335"/>
    </source>
</evidence>
<dbReference type="GO" id="GO:0003677">
    <property type="term" value="F:DNA binding"/>
    <property type="evidence" value="ECO:0007669"/>
    <property type="project" value="UniProtKB-UniRule"/>
</dbReference>
<dbReference type="PRINTS" id="PR00455">
    <property type="entry name" value="HTHTETR"/>
</dbReference>
<dbReference type="PANTHER" id="PTHR43479:SF11">
    <property type="entry name" value="ACREF_ENVCD OPERON REPRESSOR-RELATED"/>
    <property type="match status" value="1"/>
</dbReference>
<accession>A0A0E3SBW5</accession>
<dbReference type="InterPro" id="IPR023772">
    <property type="entry name" value="DNA-bd_HTH_TetR-type_CS"/>
</dbReference>
<keyword evidence="1 2" id="KW-0238">DNA-binding</keyword>
<dbReference type="Gene3D" id="1.10.10.60">
    <property type="entry name" value="Homeodomain-like"/>
    <property type="match status" value="1"/>
</dbReference>
<dbReference type="Gene3D" id="1.10.357.10">
    <property type="entry name" value="Tetracycline Repressor, domain 2"/>
    <property type="match status" value="1"/>
</dbReference>
<gene>
    <name evidence="4" type="ORF">MSHOH_0864</name>
</gene>
<dbReference type="InterPro" id="IPR001647">
    <property type="entry name" value="HTH_TetR"/>
</dbReference>
<feature type="domain" description="HTH tetR-type" evidence="3">
    <location>
        <begin position="5"/>
        <end position="65"/>
    </location>
</feature>
<dbReference type="InterPro" id="IPR009057">
    <property type="entry name" value="Homeodomain-like_sf"/>
</dbReference>
<dbReference type="PROSITE" id="PS50977">
    <property type="entry name" value="HTH_TETR_2"/>
    <property type="match status" value="1"/>
</dbReference>
<dbReference type="InterPro" id="IPR050624">
    <property type="entry name" value="HTH-type_Tx_Regulator"/>
</dbReference>
<dbReference type="EMBL" id="CP009516">
    <property type="protein sequence ID" value="AKB77347.1"/>
    <property type="molecule type" value="Genomic_DNA"/>
</dbReference>
<dbReference type="STRING" id="1434110.MSHOH_0864"/>
<dbReference type="SUPFAM" id="SSF46689">
    <property type="entry name" value="Homeodomain-like"/>
    <property type="match status" value="1"/>
</dbReference>
<evidence type="ECO:0000313" key="4">
    <source>
        <dbReference type="EMBL" id="AKB77347.1"/>
    </source>
</evidence>
<name>A0A0E3SBW5_9EURY</name>
<evidence type="ECO:0000313" key="5">
    <source>
        <dbReference type="Proteomes" id="UP000033101"/>
    </source>
</evidence>
<organism evidence="4 5">
    <name type="scientific">Methanosarcina horonobensis HB-1 = JCM 15518</name>
    <dbReference type="NCBI Taxonomy" id="1434110"/>
    <lineage>
        <taxon>Archaea</taxon>
        <taxon>Methanobacteriati</taxon>
        <taxon>Methanobacteriota</taxon>
        <taxon>Stenosarchaea group</taxon>
        <taxon>Methanomicrobia</taxon>
        <taxon>Methanosarcinales</taxon>
        <taxon>Methanosarcinaceae</taxon>
        <taxon>Methanosarcina</taxon>
    </lineage>
</organism>
<protein>
    <submittedName>
        <fullName evidence="4">Transcriptional regulator, TetR family</fullName>
    </submittedName>
</protein>
<dbReference type="AlphaFoldDB" id="A0A0E3SBW5"/>
<dbReference type="HOGENOM" id="CLU_069356_45_0_2"/>
<dbReference type="Pfam" id="PF00440">
    <property type="entry name" value="TetR_N"/>
    <property type="match status" value="1"/>
</dbReference>